<reference evidence="10" key="1">
    <citation type="submission" date="2017-12" db="EMBL/GenBank/DDBJ databases">
        <authorList>
            <person name="An J."/>
        </authorList>
    </citation>
    <scope>NUCLEOTIDE SEQUENCE</scope>
</reference>
<keyword evidence="9" id="KW-0520">NAD</keyword>
<evidence type="ECO:0000256" key="3">
    <source>
        <dbReference type="ARBA" id="ARBA00021007"/>
    </source>
</evidence>
<evidence type="ECO:0000256" key="5">
    <source>
        <dbReference type="ARBA" id="ARBA00022692"/>
    </source>
</evidence>
<evidence type="ECO:0000256" key="8">
    <source>
        <dbReference type="ARBA" id="ARBA00049551"/>
    </source>
</evidence>
<organism evidence="10">
    <name type="scientific">Orthione mesoamericana</name>
    <dbReference type="NCBI Taxonomy" id="2480053"/>
    <lineage>
        <taxon>Eukaryota</taxon>
        <taxon>Metazoa</taxon>
        <taxon>Ecdysozoa</taxon>
        <taxon>Arthropoda</taxon>
        <taxon>Crustacea</taxon>
        <taxon>Multicrustacea</taxon>
        <taxon>Malacostraca</taxon>
        <taxon>Eumalacostraca</taxon>
        <taxon>Peracarida</taxon>
        <taxon>Isopoda</taxon>
        <taxon>Epicaridea</taxon>
        <taxon>Bopyridoidea</taxon>
        <taxon>Bopyridae</taxon>
        <taxon>Orthione</taxon>
    </lineage>
</organism>
<keyword evidence="9" id="KW-0830">Ubiquinone</keyword>
<dbReference type="EC" id="7.1.1.2" evidence="9"/>
<dbReference type="Gene3D" id="1.20.58.1610">
    <property type="entry name" value="NADH:ubiquinone/plastoquinone oxidoreductase, chain 3"/>
    <property type="match status" value="1"/>
</dbReference>
<sequence length="115" mass="12590">MLFLISSAVGILSLGSILLLVSMLTSVEKEDKGGETAFECGFDPKCGGRLPFSLRFYLIAIIFLVFDVEIVFLLPLVPSWHSGVPALMVSGGVFVAILILGTVYEWWEGSFDWAQ</sequence>
<comment type="catalytic activity">
    <reaction evidence="8 9">
        <text>a ubiquinone + NADH + 5 H(+)(in) = a ubiquinol + NAD(+) + 4 H(+)(out)</text>
        <dbReference type="Rhea" id="RHEA:29091"/>
        <dbReference type="Rhea" id="RHEA-COMP:9565"/>
        <dbReference type="Rhea" id="RHEA-COMP:9566"/>
        <dbReference type="ChEBI" id="CHEBI:15378"/>
        <dbReference type="ChEBI" id="CHEBI:16389"/>
        <dbReference type="ChEBI" id="CHEBI:17976"/>
        <dbReference type="ChEBI" id="CHEBI:57540"/>
        <dbReference type="ChEBI" id="CHEBI:57945"/>
        <dbReference type="EC" id="7.1.1.2"/>
    </reaction>
</comment>
<keyword evidence="9" id="KW-0679">Respiratory chain</keyword>
<keyword evidence="9" id="KW-0249">Electron transport</keyword>
<dbReference type="InterPro" id="IPR000440">
    <property type="entry name" value="NADH_UbQ/plastoQ_OxRdtase_su3"/>
</dbReference>
<dbReference type="GO" id="GO:0030964">
    <property type="term" value="C:NADH dehydrogenase complex"/>
    <property type="evidence" value="ECO:0007669"/>
    <property type="project" value="TreeGrafter"/>
</dbReference>
<geneLocation type="mitochondrion" evidence="10"/>
<protein>
    <recommendedName>
        <fullName evidence="3 9">NADH-ubiquinone oxidoreductase chain 3</fullName>
        <ecNumber evidence="9">7.1.1.2</ecNumber>
    </recommendedName>
</protein>
<keyword evidence="9" id="KW-1278">Translocase</keyword>
<keyword evidence="7 9" id="KW-0472">Membrane</keyword>
<accession>A0A8K1Y3I8</accession>
<evidence type="ECO:0000313" key="10">
    <source>
        <dbReference type="EMBL" id="AYQ22937.1"/>
    </source>
</evidence>
<dbReference type="PANTHER" id="PTHR11058:SF9">
    <property type="entry name" value="NADH-UBIQUINONE OXIDOREDUCTASE CHAIN 3"/>
    <property type="match status" value="1"/>
</dbReference>
<comment type="similarity">
    <text evidence="2 9">Belongs to the complex I subunit 3 family.</text>
</comment>
<keyword evidence="5 9" id="KW-0812">Transmembrane</keyword>
<dbReference type="PANTHER" id="PTHR11058">
    <property type="entry name" value="NADH-UBIQUINONE OXIDOREDUCTASE CHAIN 3"/>
    <property type="match status" value="1"/>
</dbReference>
<comment type="subcellular location">
    <subcellularLocation>
        <location evidence="1">Membrane</location>
    </subcellularLocation>
    <subcellularLocation>
        <location evidence="9">Mitochondrion membrane</location>
        <topology evidence="9">Multi-pass membrane protein</topology>
    </subcellularLocation>
</comment>
<evidence type="ECO:0000256" key="4">
    <source>
        <dbReference type="ARBA" id="ARBA00022448"/>
    </source>
</evidence>
<dbReference type="AlphaFoldDB" id="A0A8K1Y3I8"/>
<proteinExistence type="inferred from homology"/>
<name>A0A8K1Y3I8_9CRUS</name>
<dbReference type="GO" id="GO:0008137">
    <property type="term" value="F:NADH dehydrogenase (ubiquinone) activity"/>
    <property type="evidence" value="ECO:0007669"/>
    <property type="project" value="UniProtKB-UniRule"/>
</dbReference>
<evidence type="ECO:0000256" key="9">
    <source>
        <dbReference type="RuleBase" id="RU003640"/>
    </source>
</evidence>
<evidence type="ECO:0000256" key="7">
    <source>
        <dbReference type="ARBA" id="ARBA00023136"/>
    </source>
</evidence>
<feature type="transmembrane region" description="Helical" evidence="9">
    <location>
        <begin position="86"/>
        <end position="107"/>
    </location>
</feature>
<evidence type="ECO:0000256" key="6">
    <source>
        <dbReference type="ARBA" id="ARBA00022989"/>
    </source>
</evidence>
<comment type="function">
    <text evidence="9">Core subunit of the mitochondrial membrane respiratory chain NADH dehydrogenase (Complex I) which catalyzes electron transfer from NADH through the respiratory chain, using ubiquinone as an electron acceptor. Essential for the catalytic activity of complex I.</text>
</comment>
<dbReference type="GO" id="GO:0031966">
    <property type="term" value="C:mitochondrial membrane"/>
    <property type="evidence" value="ECO:0007669"/>
    <property type="project" value="UniProtKB-SubCell"/>
</dbReference>
<gene>
    <name evidence="10" type="primary">NAD3</name>
</gene>
<keyword evidence="6 9" id="KW-1133">Transmembrane helix</keyword>
<feature type="transmembrane region" description="Helical" evidence="9">
    <location>
        <begin position="53"/>
        <end position="74"/>
    </location>
</feature>
<dbReference type="EMBL" id="MG729627">
    <property type="protein sequence ID" value="AYQ22937.1"/>
    <property type="molecule type" value="Genomic_DNA"/>
</dbReference>
<keyword evidence="9 10" id="KW-0496">Mitochondrion</keyword>
<evidence type="ECO:0000256" key="1">
    <source>
        <dbReference type="ARBA" id="ARBA00004370"/>
    </source>
</evidence>
<keyword evidence="4 9" id="KW-0813">Transport</keyword>
<dbReference type="InterPro" id="IPR038430">
    <property type="entry name" value="NDAH_ubi_oxred_su3_sf"/>
</dbReference>
<evidence type="ECO:0000256" key="2">
    <source>
        <dbReference type="ARBA" id="ARBA00008472"/>
    </source>
</evidence>
<dbReference type="Pfam" id="PF00507">
    <property type="entry name" value="Oxidored_q4"/>
    <property type="match status" value="1"/>
</dbReference>